<name>X0SP64_9ZZZZ</name>
<organism evidence="1">
    <name type="scientific">marine sediment metagenome</name>
    <dbReference type="NCBI Taxonomy" id="412755"/>
    <lineage>
        <taxon>unclassified sequences</taxon>
        <taxon>metagenomes</taxon>
        <taxon>ecological metagenomes</taxon>
    </lineage>
</organism>
<feature type="non-terminal residue" evidence="1">
    <location>
        <position position="1"/>
    </location>
</feature>
<dbReference type="Gene3D" id="2.60.40.10">
    <property type="entry name" value="Immunoglobulins"/>
    <property type="match status" value="1"/>
</dbReference>
<proteinExistence type="predicted"/>
<dbReference type="SUPFAM" id="SSF51110">
    <property type="entry name" value="alpha-D-mannose-specific plant lectins"/>
    <property type="match status" value="1"/>
</dbReference>
<accession>X0SP64</accession>
<protein>
    <recommendedName>
        <fullName evidence="2">Bulb-type lectin domain-containing protein</fullName>
    </recommendedName>
</protein>
<dbReference type="InterPro" id="IPR013783">
    <property type="entry name" value="Ig-like_fold"/>
</dbReference>
<dbReference type="EMBL" id="BARS01005672">
    <property type="protein sequence ID" value="GAF76921.1"/>
    <property type="molecule type" value="Genomic_DNA"/>
</dbReference>
<dbReference type="InterPro" id="IPR036426">
    <property type="entry name" value="Bulb-type_lectin_dom_sf"/>
</dbReference>
<dbReference type="AlphaFoldDB" id="X0SP64"/>
<comment type="caution">
    <text evidence="1">The sequence shown here is derived from an EMBL/GenBank/DDBJ whole genome shotgun (WGS) entry which is preliminary data.</text>
</comment>
<reference evidence="1" key="1">
    <citation type="journal article" date="2014" name="Front. Microbiol.">
        <title>High frequency of phylogenetically diverse reductive dehalogenase-homologous genes in deep subseafloor sedimentary metagenomes.</title>
        <authorList>
            <person name="Kawai M."/>
            <person name="Futagami T."/>
            <person name="Toyoda A."/>
            <person name="Takaki Y."/>
            <person name="Nishi S."/>
            <person name="Hori S."/>
            <person name="Arai W."/>
            <person name="Tsubouchi T."/>
            <person name="Morono Y."/>
            <person name="Uchiyama I."/>
            <person name="Ito T."/>
            <person name="Fujiyama A."/>
            <person name="Inagaki F."/>
            <person name="Takami H."/>
        </authorList>
    </citation>
    <scope>NUCLEOTIDE SEQUENCE</scope>
    <source>
        <strain evidence="1">Expedition CK06-06</strain>
    </source>
</reference>
<dbReference type="Gene3D" id="2.90.10.10">
    <property type="entry name" value="Bulb-type lectin domain"/>
    <property type="match status" value="1"/>
</dbReference>
<sequence>DATDGDGIREVKLYLNGLILDAEEKASDPYVWSGSSDELLKTLKPGMYHLEAVAEDNTGVRSQQEIQIAVGNVSENSSADWRDEIHQVILNEGERLMPGDVREFPRLECYFTLEDEGRLALFRGTPGRSEGLIWKTRGKADRPTPQPTPPRFYTVLENGQLVVYRGTPDNPEVILWKSSKPSGPGPYKLGITASRRLVIFSEVGEKRKIIWRSPAQD</sequence>
<evidence type="ECO:0000313" key="1">
    <source>
        <dbReference type="EMBL" id="GAF76921.1"/>
    </source>
</evidence>
<gene>
    <name evidence="1" type="ORF">S01H1_11124</name>
</gene>
<evidence type="ECO:0008006" key="2">
    <source>
        <dbReference type="Google" id="ProtNLM"/>
    </source>
</evidence>